<keyword evidence="3" id="KW-1185">Reference proteome</keyword>
<dbReference type="RefSeq" id="WP_069326505.1">
    <property type="nucleotide sequence ID" value="NZ_MDER01000030.1"/>
</dbReference>
<organism evidence="2 3">
    <name type="scientific">Paenibacillus nuruki</name>
    <dbReference type="NCBI Taxonomy" id="1886670"/>
    <lineage>
        <taxon>Bacteria</taxon>
        <taxon>Bacillati</taxon>
        <taxon>Bacillota</taxon>
        <taxon>Bacilli</taxon>
        <taxon>Bacillales</taxon>
        <taxon>Paenibacillaceae</taxon>
        <taxon>Paenibacillus</taxon>
    </lineage>
</organism>
<dbReference type="Pfam" id="PF08241">
    <property type="entry name" value="Methyltransf_11"/>
    <property type="match status" value="1"/>
</dbReference>
<protein>
    <recommendedName>
        <fullName evidence="1">Methyltransferase type 11 domain-containing protein</fullName>
    </recommendedName>
</protein>
<feature type="domain" description="Methyltransferase type 11" evidence="1">
    <location>
        <begin position="64"/>
        <end position="156"/>
    </location>
</feature>
<evidence type="ECO:0000313" key="3">
    <source>
        <dbReference type="Proteomes" id="UP000094578"/>
    </source>
</evidence>
<name>A0A1E3L7J7_9BACL</name>
<dbReference type="GO" id="GO:0008757">
    <property type="term" value="F:S-adenosylmethionine-dependent methyltransferase activity"/>
    <property type="evidence" value="ECO:0007669"/>
    <property type="project" value="InterPro"/>
</dbReference>
<dbReference type="AlphaFoldDB" id="A0A1E3L7J7"/>
<sequence>MESSQQNKNAWNNGTYQSWVNRFGTPEEAAEKIKQDPQKRIGTAFKHMEEHIQGKKIINLLGSNGNKAVALALLGAELTIVDFSAENEQYAQDLARAAGVPLQYIVSDVLQLPLNELTHQYDIVFMEFGILHYFTDLQPLFHVVSSLLASGGRLVLQDFHPISTKLITSKGTTANIRKHKVTGDYFDTSLTEKAVSYSKYAESDQADKDEQKVYLRQWTIGEIVTAVATSGLMIKVLEELPNQSSEVFDKGIPKTFTVVAEQLHS</sequence>
<evidence type="ECO:0000259" key="1">
    <source>
        <dbReference type="Pfam" id="PF08241"/>
    </source>
</evidence>
<accession>A0A1E3L7J7</accession>
<dbReference type="InterPro" id="IPR029063">
    <property type="entry name" value="SAM-dependent_MTases_sf"/>
</dbReference>
<dbReference type="SUPFAM" id="SSF53335">
    <property type="entry name" value="S-adenosyl-L-methionine-dependent methyltransferases"/>
    <property type="match status" value="1"/>
</dbReference>
<dbReference type="STRING" id="1886670.PTI45_01064"/>
<dbReference type="PATRIC" id="fig|1886670.3.peg.1086"/>
<dbReference type="CDD" id="cd02440">
    <property type="entry name" value="AdoMet_MTases"/>
    <property type="match status" value="1"/>
</dbReference>
<dbReference type="Gene3D" id="3.40.50.150">
    <property type="entry name" value="Vaccinia Virus protein VP39"/>
    <property type="match status" value="1"/>
</dbReference>
<dbReference type="EMBL" id="MDER01000030">
    <property type="protein sequence ID" value="ODP29581.1"/>
    <property type="molecule type" value="Genomic_DNA"/>
</dbReference>
<comment type="caution">
    <text evidence="2">The sequence shown here is derived from an EMBL/GenBank/DDBJ whole genome shotgun (WGS) entry which is preliminary data.</text>
</comment>
<gene>
    <name evidence="2" type="ORF">PTI45_01064</name>
</gene>
<dbReference type="Proteomes" id="UP000094578">
    <property type="component" value="Unassembled WGS sequence"/>
</dbReference>
<reference evidence="2 3" key="1">
    <citation type="submission" date="2016-08" db="EMBL/GenBank/DDBJ databases">
        <title>Genome sequencing of Paenibacillus sp. TI45-13ar, isolated from Korean traditional nuruk.</title>
        <authorList>
            <person name="Kim S.-J."/>
        </authorList>
    </citation>
    <scope>NUCLEOTIDE SEQUENCE [LARGE SCALE GENOMIC DNA]</scope>
    <source>
        <strain evidence="2 3">TI45-13ar</strain>
    </source>
</reference>
<evidence type="ECO:0000313" key="2">
    <source>
        <dbReference type="EMBL" id="ODP29581.1"/>
    </source>
</evidence>
<dbReference type="InterPro" id="IPR013216">
    <property type="entry name" value="Methyltransf_11"/>
</dbReference>
<proteinExistence type="predicted"/>